<feature type="domain" description="RING-type" evidence="6">
    <location>
        <begin position="21"/>
        <end position="78"/>
    </location>
</feature>
<dbReference type="PANTHER" id="PTHR22791">
    <property type="entry name" value="RING-TYPE DOMAIN-CONTAINING PROTEIN"/>
    <property type="match status" value="1"/>
</dbReference>
<dbReference type="GO" id="GO:0008270">
    <property type="term" value="F:zinc ion binding"/>
    <property type="evidence" value="ECO:0007669"/>
    <property type="project" value="UniProtKB-KW"/>
</dbReference>
<sequence>MGTGTWSRRAVLFSMPEKMSCNVCCFPFNEKDRLPMTLGMCGHTYCRECIIKLVESGCVSRVGSWDPISGPAQCPECRVWSDPMCIKPNRVLIGNLFPERQRTANLTEAYTPTVEDRRESAVTSAPTTAAPLSSPAEAATGQGRQGWEMYTRQEPQPMGLEEGPFGRCRLLSPRLARTAVEAAAGLGVTPGGVRVRQKVRRHQRQVTGGRRPVRTMGGPTRGGRREEPILTTALLALFDAESTWPGGVSWLEAAKKSGNIPMNIGQCSSVEEDDQQQQEEEGGASPETPPLPSRIPMPLSLPESVQLPKRIPIPVECKGEWKSGWAEKDKPSAVLSPRSRYWDFGKKESRGGGGAASNVGRTGGIKWDSGAPTAAIWQGLPPPPPVPSGEVAGGQRRPPPKPKSRPPTLAELEARNSGRACQISDSRQALSYQQAGFTQKSQFVLVCVMVDLDGETCAICFDVYDGGTHAPMVLGRCGHTYCRSCIDTMMKRSSQNGVRCPECQRESDEACVVPNRVLLRQMPTARDLPAPQTSSMEEDCRDDAALAAILQMEEESLDGNWAPASPGRKVEAMPGPYPEASYSFSGIVEGPFGQNAFACAPRPPRTTVEPEAEEAVGSVASSSQASVPSMAPQRPMTAKVVPATGPVGDADWGVGSRWGETRRVDAIARGGEVTVGVSSSNMGRDRGSGTSRAREELNAVWDDWWKDTANNGCEWIWTARRSGNIPLNIGGAAESSANTTDSESSRPAECWGEVRHDGPLYSPPSSSPELQNQPMVAIPPRPRQIPVPSSVGVVPEMPSPQVAAESLPPLPQVIPPAMSVLPGARASRDIDPLPTVPPRPQYSPPVDRIGDSAASRGAARPPRRVYPADRGKLGSSAGRTNSSSSGANTSPDDSPTDDEIPRRTEVSRGIDRTPERGKLPPKPAKPPSRS</sequence>
<feature type="region of interest" description="Disordered" evidence="5">
    <location>
        <begin position="732"/>
        <end position="792"/>
    </location>
</feature>
<feature type="compositionally biased region" description="Acidic residues" evidence="5">
    <location>
        <begin position="270"/>
        <end position="282"/>
    </location>
</feature>
<keyword evidence="1" id="KW-0479">Metal-binding</keyword>
<reference evidence="7 8" key="1">
    <citation type="submission" date="2020-04" db="EMBL/GenBank/DDBJ databases">
        <title>Perkinsus olseni comparative genomics.</title>
        <authorList>
            <person name="Bogema D.R."/>
        </authorList>
    </citation>
    <scope>NUCLEOTIDE SEQUENCE [LARGE SCALE GENOMIC DNA]</scope>
    <source>
        <strain evidence="7">ATCC PRA-179</strain>
    </source>
</reference>
<dbReference type="GO" id="GO:0016567">
    <property type="term" value="P:protein ubiquitination"/>
    <property type="evidence" value="ECO:0007669"/>
    <property type="project" value="TreeGrafter"/>
</dbReference>
<dbReference type="InterPro" id="IPR027370">
    <property type="entry name" value="Znf-RING_euk"/>
</dbReference>
<evidence type="ECO:0000256" key="3">
    <source>
        <dbReference type="ARBA" id="ARBA00022833"/>
    </source>
</evidence>
<feature type="compositionally biased region" description="Basic and acidic residues" evidence="5">
    <location>
        <begin position="899"/>
        <end position="918"/>
    </location>
</feature>
<feature type="region of interest" description="Disordered" evidence="5">
    <location>
        <begin position="262"/>
        <end position="303"/>
    </location>
</feature>
<dbReference type="PROSITE" id="PS00518">
    <property type="entry name" value="ZF_RING_1"/>
    <property type="match status" value="2"/>
</dbReference>
<dbReference type="InterPro" id="IPR001841">
    <property type="entry name" value="Znf_RING"/>
</dbReference>
<dbReference type="PROSITE" id="PS50089">
    <property type="entry name" value="ZF_RING_2"/>
    <property type="match status" value="2"/>
</dbReference>
<evidence type="ECO:0000259" key="6">
    <source>
        <dbReference type="PROSITE" id="PS50089"/>
    </source>
</evidence>
<dbReference type="Pfam" id="PF13445">
    <property type="entry name" value="zf-RING_UBOX"/>
    <property type="match status" value="2"/>
</dbReference>
<feature type="compositionally biased region" description="Low complexity" evidence="5">
    <location>
        <begin position="875"/>
        <end position="893"/>
    </location>
</feature>
<proteinExistence type="predicted"/>
<evidence type="ECO:0000256" key="4">
    <source>
        <dbReference type="PROSITE-ProRule" id="PRU00175"/>
    </source>
</evidence>
<dbReference type="InterPro" id="IPR051435">
    <property type="entry name" value="RING_finger_E3_ubiq-ligases"/>
</dbReference>
<dbReference type="EMBL" id="JABAHT010000045">
    <property type="protein sequence ID" value="KAF4667951.1"/>
    <property type="molecule type" value="Genomic_DNA"/>
</dbReference>
<feature type="domain" description="RING-type" evidence="6">
    <location>
        <begin position="457"/>
        <end position="504"/>
    </location>
</feature>
<dbReference type="InterPro" id="IPR013083">
    <property type="entry name" value="Znf_RING/FYVE/PHD"/>
</dbReference>
<keyword evidence="3" id="KW-0862">Zinc</keyword>
<feature type="region of interest" description="Disordered" evidence="5">
    <location>
        <begin position="113"/>
        <end position="144"/>
    </location>
</feature>
<protein>
    <recommendedName>
        <fullName evidence="6">RING-type domain-containing protein</fullName>
    </recommendedName>
</protein>
<dbReference type="SMART" id="SM00184">
    <property type="entry name" value="RING"/>
    <property type="match status" value="2"/>
</dbReference>
<dbReference type="Gene3D" id="3.30.40.10">
    <property type="entry name" value="Zinc/RING finger domain, C3HC4 (zinc finger)"/>
    <property type="match status" value="2"/>
</dbReference>
<feature type="region of interest" description="Disordered" evidence="5">
    <location>
        <begin position="196"/>
        <end position="225"/>
    </location>
</feature>
<dbReference type="GO" id="GO:0061630">
    <property type="term" value="F:ubiquitin protein ligase activity"/>
    <property type="evidence" value="ECO:0007669"/>
    <property type="project" value="TreeGrafter"/>
</dbReference>
<evidence type="ECO:0000313" key="7">
    <source>
        <dbReference type="EMBL" id="KAF4667951.1"/>
    </source>
</evidence>
<feature type="compositionally biased region" description="Low complexity" evidence="5">
    <location>
        <begin position="205"/>
        <end position="218"/>
    </location>
</feature>
<accession>A0A7J6MAA1</accession>
<dbReference type="AlphaFoldDB" id="A0A7J6MAA1"/>
<dbReference type="OrthoDB" id="448632at2759"/>
<feature type="region of interest" description="Disordered" evidence="5">
    <location>
        <begin position="344"/>
        <end position="408"/>
    </location>
</feature>
<dbReference type="InterPro" id="IPR017907">
    <property type="entry name" value="Znf_RING_CS"/>
</dbReference>
<comment type="caution">
    <text evidence="7">The sequence shown here is derived from an EMBL/GenBank/DDBJ whole genome shotgun (WGS) entry which is preliminary data.</text>
</comment>
<evidence type="ECO:0000256" key="2">
    <source>
        <dbReference type="ARBA" id="ARBA00022771"/>
    </source>
</evidence>
<dbReference type="PANTHER" id="PTHR22791:SF6">
    <property type="entry name" value="RING-TYPE DOMAIN-CONTAINING PROTEIN"/>
    <property type="match status" value="1"/>
</dbReference>
<organism evidence="7 8">
    <name type="scientific">Perkinsus olseni</name>
    <name type="common">Perkinsus atlanticus</name>
    <dbReference type="NCBI Taxonomy" id="32597"/>
    <lineage>
        <taxon>Eukaryota</taxon>
        <taxon>Sar</taxon>
        <taxon>Alveolata</taxon>
        <taxon>Perkinsozoa</taxon>
        <taxon>Perkinsea</taxon>
        <taxon>Perkinsida</taxon>
        <taxon>Perkinsidae</taxon>
        <taxon>Perkinsus</taxon>
    </lineage>
</organism>
<feature type="region of interest" description="Disordered" evidence="5">
    <location>
        <begin position="824"/>
        <end position="930"/>
    </location>
</feature>
<keyword evidence="2 4" id="KW-0863">Zinc-finger</keyword>
<gene>
    <name evidence="7" type="ORF">FOZ61_007403</name>
</gene>
<dbReference type="Proteomes" id="UP000570595">
    <property type="component" value="Unassembled WGS sequence"/>
</dbReference>
<feature type="compositionally biased region" description="Pro residues" evidence="5">
    <location>
        <begin position="834"/>
        <end position="843"/>
    </location>
</feature>
<evidence type="ECO:0000313" key="8">
    <source>
        <dbReference type="Proteomes" id="UP000570595"/>
    </source>
</evidence>
<feature type="compositionally biased region" description="Pro residues" evidence="5">
    <location>
        <begin position="920"/>
        <end position="930"/>
    </location>
</feature>
<evidence type="ECO:0000256" key="1">
    <source>
        <dbReference type="ARBA" id="ARBA00022723"/>
    </source>
</evidence>
<dbReference type="SUPFAM" id="SSF57850">
    <property type="entry name" value="RING/U-box"/>
    <property type="match status" value="2"/>
</dbReference>
<feature type="compositionally biased region" description="Low complexity" evidence="5">
    <location>
        <begin position="121"/>
        <end position="140"/>
    </location>
</feature>
<evidence type="ECO:0000256" key="5">
    <source>
        <dbReference type="SAM" id="MobiDB-lite"/>
    </source>
</evidence>
<name>A0A7J6MAA1_PEROL</name>